<comment type="caution">
    <text evidence="4">The sequence shown here is derived from an EMBL/GenBank/DDBJ whole genome shotgun (WGS) entry which is preliminary data.</text>
</comment>
<evidence type="ECO:0000313" key="5">
    <source>
        <dbReference type="Proteomes" id="UP000034502"/>
    </source>
</evidence>
<dbReference type="PANTHER" id="PTHR43736:SF1">
    <property type="entry name" value="DIHYDRONEOPTERIN TRIPHOSPHATE DIPHOSPHATASE"/>
    <property type="match status" value="1"/>
</dbReference>
<name>A0A0G1UDS9_9BACT</name>
<dbReference type="PROSITE" id="PS51462">
    <property type="entry name" value="NUDIX"/>
    <property type="match status" value="1"/>
</dbReference>
<comment type="similarity">
    <text evidence="2">Belongs to the Nudix hydrolase family.</text>
</comment>
<dbReference type="Gene3D" id="3.90.79.10">
    <property type="entry name" value="Nucleoside Triphosphate Pyrophosphohydrolase"/>
    <property type="match status" value="1"/>
</dbReference>
<evidence type="ECO:0000256" key="2">
    <source>
        <dbReference type="RuleBase" id="RU003476"/>
    </source>
</evidence>
<keyword evidence="1 2" id="KW-0378">Hydrolase</keyword>
<accession>A0A0G1UDS9</accession>
<dbReference type="PANTHER" id="PTHR43736">
    <property type="entry name" value="ADP-RIBOSE PYROPHOSPHATASE"/>
    <property type="match status" value="1"/>
</dbReference>
<dbReference type="Pfam" id="PF00293">
    <property type="entry name" value="NUDIX"/>
    <property type="match status" value="1"/>
</dbReference>
<dbReference type="SUPFAM" id="SSF55811">
    <property type="entry name" value="Nudix"/>
    <property type="match status" value="1"/>
</dbReference>
<feature type="domain" description="Nudix hydrolase" evidence="3">
    <location>
        <begin position="1"/>
        <end position="131"/>
    </location>
</feature>
<dbReference type="PRINTS" id="PR00502">
    <property type="entry name" value="NUDIXFAMILY"/>
</dbReference>
<dbReference type="InterPro" id="IPR015797">
    <property type="entry name" value="NUDIX_hydrolase-like_dom_sf"/>
</dbReference>
<dbReference type="STRING" id="1618364.UX86_C0010G0008"/>
<organism evidence="4 5">
    <name type="scientific">Candidatus Amesbacteria bacterium GW2011_GWC1_47_15</name>
    <dbReference type="NCBI Taxonomy" id="1618364"/>
    <lineage>
        <taxon>Bacteria</taxon>
        <taxon>Candidatus Amesiibacteriota</taxon>
    </lineage>
</organism>
<dbReference type="InterPro" id="IPR020084">
    <property type="entry name" value="NUDIX_hydrolase_CS"/>
</dbReference>
<dbReference type="AlphaFoldDB" id="A0A0G1UDS9"/>
<evidence type="ECO:0000259" key="3">
    <source>
        <dbReference type="PROSITE" id="PS51462"/>
    </source>
</evidence>
<dbReference type="InterPro" id="IPR020476">
    <property type="entry name" value="Nudix_hydrolase"/>
</dbReference>
<dbReference type="PATRIC" id="fig|1618364.3.peg.354"/>
<evidence type="ECO:0000256" key="1">
    <source>
        <dbReference type="ARBA" id="ARBA00022801"/>
    </source>
</evidence>
<evidence type="ECO:0000313" key="4">
    <source>
        <dbReference type="EMBL" id="KKU64278.1"/>
    </source>
</evidence>
<gene>
    <name evidence="4" type="ORF">UX86_C0010G0008</name>
</gene>
<dbReference type="PROSITE" id="PS00893">
    <property type="entry name" value="NUDIX_BOX"/>
    <property type="match status" value="1"/>
</dbReference>
<reference evidence="4 5" key="1">
    <citation type="journal article" date="2015" name="Nature">
        <title>rRNA introns, odd ribosomes, and small enigmatic genomes across a large radiation of phyla.</title>
        <authorList>
            <person name="Brown C.T."/>
            <person name="Hug L.A."/>
            <person name="Thomas B.C."/>
            <person name="Sharon I."/>
            <person name="Castelle C.J."/>
            <person name="Singh A."/>
            <person name="Wilkins M.J."/>
            <person name="Williams K.H."/>
            <person name="Banfield J.F."/>
        </authorList>
    </citation>
    <scope>NUCLEOTIDE SEQUENCE [LARGE SCALE GENOMIC DNA]</scope>
</reference>
<protein>
    <submittedName>
        <fullName evidence="4">MutT/NUDIX family protein</fullName>
    </submittedName>
</protein>
<proteinExistence type="inferred from homology"/>
<dbReference type="GO" id="GO:0016787">
    <property type="term" value="F:hydrolase activity"/>
    <property type="evidence" value="ECO:0007669"/>
    <property type="project" value="UniProtKB-KW"/>
</dbReference>
<dbReference type="EMBL" id="LCNU01000010">
    <property type="protein sequence ID" value="KKU64278.1"/>
    <property type="molecule type" value="Genomic_DNA"/>
</dbReference>
<sequence>MTSGAKGLVVYKNNILLYLRDNKPGIPYPNMWDMPGGGREEGESFEETARREIKEEFGVRPINIKYIGSEYYSGREAWRFICFLDQEEYEKIKLGDEGKKYKFFTLDEISNLNLIQPLKNFINNNREILKSIIENGAEIEPEKFFLANIP</sequence>
<dbReference type="InterPro" id="IPR000086">
    <property type="entry name" value="NUDIX_hydrolase_dom"/>
</dbReference>
<dbReference type="Proteomes" id="UP000034502">
    <property type="component" value="Unassembled WGS sequence"/>
</dbReference>